<keyword evidence="4" id="KW-0472">Membrane</keyword>
<dbReference type="Pfam" id="PF07738">
    <property type="entry name" value="Sad1_UNC"/>
    <property type="match status" value="1"/>
</dbReference>
<evidence type="ECO:0000256" key="3">
    <source>
        <dbReference type="ARBA" id="ARBA00022989"/>
    </source>
</evidence>
<feature type="non-terminal residue" evidence="6">
    <location>
        <position position="117"/>
    </location>
</feature>
<dbReference type="PANTHER" id="PTHR12911:SF8">
    <property type="entry name" value="KLAROID PROTEIN-RELATED"/>
    <property type="match status" value="1"/>
</dbReference>
<reference evidence="6" key="1">
    <citation type="journal article" date="2021" name="J Fungi (Basel)">
        <title>Virulence traits and population genomics of the black yeast Aureobasidium melanogenum.</title>
        <authorList>
            <person name="Cernosa A."/>
            <person name="Sun X."/>
            <person name="Gostincar C."/>
            <person name="Fang C."/>
            <person name="Gunde-Cimerman N."/>
            <person name="Song Z."/>
        </authorList>
    </citation>
    <scope>NUCLEOTIDE SEQUENCE</scope>
    <source>
        <strain evidence="6">EXF-9298</strain>
    </source>
</reference>
<evidence type="ECO:0000256" key="1">
    <source>
        <dbReference type="ARBA" id="ARBA00004370"/>
    </source>
</evidence>
<organism evidence="6 7">
    <name type="scientific">Aureobasidium melanogenum</name>
    <name type="common">Aureobasidium pullulans var. melanogenum</name>
    <dbReference type="NCBI Taxonomy" id="46634"/>
    <lineage>
        <taxon>Eukaryota</taxon>
        <taxon>Fungi</taxon>
        <taxon>Dikarya</taxon>
        <taxon>Ascomycota</taxon>
        <taxon>Pezizomycotina</taxon>
        <taxon>Dothideomycetes</taxon>
        <taxon>Dothideomycetidae</taxon>
        <taxon>Dothideales</taxon>
        <taxon>Saccotheciaceae</taxon>
        <taxon>Aureobasidium</taxon>
    </lineage>
</organism>
<comment type="caution">
    <text evidence="6">The sequence shown here is derived from an EMBL/GenBank/DDBJ whole genome shotgun (WGS) entry which is preliminary data.</text>
</comment>
<evidence type="ECO:0000256" key="2">
    <source>
        <dbReference type="ARBA" id="ARBA00022692"/>
    </source>
</evidence>
<keyword evidence="2" id="KW-0812">Transmembrane</keyword>
<accession>A0A9P8FD77</accession>
<dbReference type="InterPro" id="IPR012919">
    <property type="entry name" value="SUN_dom"/>
</dbReference>
<reference evidence="6" key="2">
    <citation type="submission" date="2021-08" db="EMBL/GenBank/DDBJ databases">
        <authorList>
            <person name="Gostincar C."/>
            <person name="Sun X."/>
            <person name="Song Z."/>
            <person name="Gunde-Cimerman N."/>
        </authorList>
    </citation>
    <scope>NUCLEOTIDE SEQUENCE</scope>
    <source>
        <strain evidence="6">EXF-9298</strain>
    </source>
</reference>
<dbReference type="Gene3D" id="2.60.120.260">
    <property type="entry name" value="Galactose-binding domain-like"/>
    <property type="match status" value="1"/>
</dbReference>
<comment type="subcellular location">
    <subcellularLocation>
        <location evidence="1">Membrane</location>
    </subcellularLocation>
</comment>
<dbReference type="AlphaFoldDB" id="A0A9P8FD77"/>
<dbReference type="PROSITE" id="PS51469">
    <property type="entry name" value="SUN"/>
    <property type="match status" value="1"/>
</dbReference>
<keyword evidence="3" id="KW-1133">Transmembrane helix</keyword>
<sequence>MPSTGTLDIGAAPREFEVWVRSRAGAEAPQSYNSHLGCGDAPESGLVCIGKASYDIHALNHIQNFDLEDIDGAIGFVDFAIIRVINNWGQDWTCIYRIRLHGEPEPVEPKSGELGEL</sequence>
<dbReference type="InterPro" id="IPR045119">
    <property type="entry name" value="SUN1-5"/>
</dbReference>
<dbReference type="Proteomes" id="UP000729357">
    <property type="component" value="Unassembled WGS sequence"/>
</dbReference>
<feature type="domain" description="SUN" evidence="5">
    <location>
        <begin position="1"/>
        <end position="105"/>
    </location>
</feature>
<dbReference type="PANTHER" id="PTHR12911">
    <property type="entry name" value="SAD1/UNC-84-LIKE PROTEIN-RELATED"/>
    <property type="match status" value="1"/>
</dbReference>
<dbReference type="GO" id="GO:0043495">
    <property type="term" value="F:protein-membrane adaptor activity"/>
    <property type="evidence" value="ECO:0007669"/>
    <property type="project" value="TreeGrafter"/>
</dbReference>
<evidence type="ECO:0000313" key="7">
    <source>
        <dbReference type="Proteomes" id="UP000729357"/>
    </source>
</evidence>
<gene>
    <name evidence="6" type="ORF">KCU98_g14658</name>
</gene>
<proteinExistence type="predicted"/>
<evidence type="ECO:0000256" key="4">
    <source>
        <dbReference type="ARBA" id="ARBA00023136"/>
    </source>
</evidence>
<keyword evidence="7" id="KW-1185">Reference proteome</keyword>
<evidence type="ECO:0000313" key="6">
    <source>
        <dbReference type="EMBL" id="KAG9970173.1"/>
    </source>
</evidence>
<evidence type="ECO:0000259" key="5">
    <source>
        <dbReference type="PROSITE" id="PS51469"/>
    </source>
</evidence>
<name>A0A9P8FD77_AURME</name>
<dbReference type="GO" id="GO:0034993">
    <property type="term" value="C:meiotic nuclear membrane microtubule tethering complex"/>
    <property type="evidence" value="ECO:0007669"/>
    <property type="project" value="TreeGrafter"/>
</dbReference>
<dbReference type="EMBL" id="JAHFXS010002950">
    <property type="protein sequence ID" value="KAG9970173.1"/>
    <property type="molecule type" value="Genomic_DNA"/>
</dbReference>
<protein>
    <recommendedName>
        <fullName evidence="5">SUN domain-containing protein</fullName>
    </recommendedName>
</protein>